<sequence length="210" mass="24261">MCTFRWAVSLAESEACVSFESLFRRALQCLPSEDVEKQRRFHFREDSLACVLSRILIRQMARTCCQLPWHTIAIERSERGKPYLYTPKSHLKFNVSHQGDLVVLASSESEDIGVDVMRIDEDRNTTAQAHIERMASLFSDGELQMMRRATTEREKWTAFYRVWCLKESVLKADGTGLVNDLRNYDFHTGIEKHYPGKCNLAFFLSLKAIG</sequence>
<dbReference type="AlphaFoldDB" id="A0A0R3PKN9"/>
<evidence type="ECO:0000256" key="5">
    <source>
        <dbReference type="ARBA" id="ARBA00030484"/>
    </source>
</evidence>
<dbReference type="Pfam" id="PF22624">
    <property type="entry name" value="AASDHPPT_N"/>
    <property type="match status" value="1"/>
</dbReference>
<evidence type="ECO:0000256" key="6">
    <source>
        <dbReference type="ARBA" id="ARBA00033443"/>
    </source>
</evidence>
<dbReference type="WBParaSite" id="ACOC_0000518801-mRNA-1">
    <property type="protein sequence ID" value="ACOC_0000518801-mRNA-1"/>
    <property type="gene ID" value="ACOC_0000518801"/>
</dbReference>
<dbReference type="PANTHER" id="PTHR12215:SF10">
    <property type="entry name" value="L-AMINOADIPATE-SEMIALDEHYDE DEHYDROGENASE-PHOSPHOPANTETHEINYL TRANSFERASE"/>
    <property type="match status" value="1"/>
</dbReference>
<evidence type="ECO:0000256" key="7">
    <source>
        <dbReference type="ARBA" id="ARBA00048641"/>
    </source>
</evidence>
<accession>A0A0R3PKN9</accession>
<evidence type="ECO:0000256" key="3">
    <source>
        <dbReference type="ARBA" id="ARBA00016301"/>
    </source>
</evidence>
<dbReference type="EC" id="2.7.8.7" evidence="2"/>
<name>A0A0R3PKN9_ANGCS</name>
<evidence type="ECO:0000259" key="10">
    <source>
        <dbReference type="Pfam" id="PF22624"/>
    </source>
</evidence>
<feature type="domain" description="4'-phosphopantetheinyl transferase N-terminal" evidence="10">
    <location>
        <begin position="22"/>
        <end position="108"/>
    </location>
</feature>
<evidence type="ECO:0000313" key="11">
    <source>
        <dbReference type="EMBL" id="VDM56774.1"/>
    </source>
</evidence>
<dbReference type="GO" id="GO:0005829">
    <property type="term" value="C:cytosol"/>
    <property type="evidence" value="ECO:0007669"/>
    <property type="project" value="TreeGrafter"/>
</dbReference>
<feature type="domain" description="4'-phosphopantetheinyl transferase" evidence="9">
    <location>
        <begin position="112"/>
        <end position="187"/>
    </location>
</feature>
<evidence type="ECO:0000256" key="4">
    <source>
        <dbReference type="ARBA" id="ARBA00022679"/>
    </source>
</evidence>
<reference evidence="13" key="1">
    <citation type="submission" date="2017-02" db="UniProtKB">
        <authorList>
            <consortium name="WormBaseParasite"/>
        </authorList>
    </citation>
    <scope>IDENTIFICATION</scope>
</reference>
<comment type="similarity">
    <text evidence="1">Belongs to the P-Pant transferase superfamily. AcpS family.</text>
</comment>
<keyword evidence="12" id="KW-1185">Reference proteome</keyword>
<proteinExistence type="inferred from homology"/>
<evidence type="ECO:0000256" key="8">
    <source>
        <dbReference type="ARBA" id="ARBA00048794"/>
    </source>
</evidence>
<evidence type="ECO:0000313" key="13">
    <source>
        <dbReference type="WBParaSite" id="ACOC_0000518801-mRNA-1"/>
    </source>
</evidence>
<keyword evidence="4" id="KW-0808">Transferase</keyword>
<dbReference type="Pfam" id="PF01648">
    <property type="entry name" value="ACPS"/>
    <property type="match status" value="1"/>
</dbReference>
<dbReference type="InterPro" id="IPR050559">
    <property type="entry name" value="P-Pant_transferase_sf"/>
</dbReference>
<dbReference type="STRING" id="334426.A0A0R3PKN9"/>
<dbReference type="GO" id="GO:0019878">
    <property type="term" value="P:lysine biosynthetic process via aminoadipic acid"/>
    <property type="evidence" value="ECO:0007669"/>
    <property type="project" value="TreeGrafter"/>
</dbReference>
<reference evidence="11 12" key="2">
    <citation type="submission" date="2018-11" db="EMBL/GenBank/DDBJ databases">
        <authorList>
            <consortium name="Pathogen Informatics"/>
        </authorList>
    </citation>
    <scope>NUCLEOTIDE SEQUENCE [LARGE SCALE GENOMIC DNA]</scope>
    <source>
        <strain evidence="11 12">Costa Rica</strain>
    </source>
</reference>
<protein>
    <recommendedName>
        <fullName evidence="3">L-aminoadipate-semialdehyde dehydrogenase-phosphopantetheinyl transferase</fullName>
        <ecNumber evidence="2">2.7.8.7</ecNumber>
    </recommendedName>
    <alternativeName>
        <fullName evidence="5">4'-phosphopantetheinyl transferase</fullName>
    </alternativeName>
    <alternativeName>
        <fullName evidence="6">Alpha-aminoadipic semialdehyde dehydrogenase-phosphopantetheinyl transferase</fullName>
    </alternativeName>
</protein>
<dbReference type="PANTHER" id="PTHR12215">
    <property type="entry name" value="PHOSPHOPANTETHEINE TRANSFERASE"/>
    <property type="match status" value="1"/>
</dbReference>
<evidence type="ECO:0000313" key="12">
    <source>
        <dbReference type="Proteomes" id="UP000267027"/>
    </source>
</evidence>
<dbReference type="OrthoDB" id="26719at2759"/>
<comment type="catalytic activity">
    <reaction evidence="7">
        <text>apo-[ACP] + CoA = holo-[ACP] + adenosine 3',5'-bisphosphate + H(+)</text>
        <dbReference type="Rhea" id="RHEA:12068"/>
        <dbReference type="Rhea" id="RHEA-COMP:9685"/>
        <dbReference type="Rhea" id="RHEA-COMP:9690"/>
        <dbReference type="ChEBI" id="CHEBI:15378"/>
        <dbReference type="ChEBI" id="CHEBI:29999"/>
        <dbReference type="ChEBI" id="CHEBI:57287"/>
        <dbReference type="ChEBI" id="CHEBI:58343"/>
        <dbReference type="ChEBI" id="CHEBI:64479"/>
        <dbReference type="EC" id="2.7.8.7"/>
    </reaction>
    <physiologicalReaction direction="left-to-right" evidence="7">
        <dbReference type="Rhea" id="RHEA:12069"/>
    </physiologicalReaction>
</comment>
<dbReference type="InterPro" id="IPR055066">
    <property type="entry name" value="AASDHPPT_N"/>
</dbReference>
<dbReference type="InterPro" id="IPR008278">
    <property type="entry name" value="4-PPantetheinyl_Trfase_dom"/>
</dbReference>
<dbReference type="EMBL" id="UYYA01003854">
    <property type="protein sequence ID" value="VDM56774.1"/>
    <property type="molecule type" value="Genomic_DNA"/>
</dbReference>
<dbReference type="GO" id="GO:0008897">
    <property type="term" value="F:holo-[acyl-carrier-protein] synthase activity"/>
    <property type="evidence" value="ECO:0007669"/>
    <property type="project" value="UniProtKB-EC"/>
</dbReference>
<dbReference type="GO" id="GO:0000287">
    <property type="term" value="F:magnesium ion binding"/>
    <property type="evidence" value="ECO:0007669"/>
    <property type="project" value="InterPro"/>
</dbReference>
<gene>
    <name evidence="11" type="ORF">ACOC_LOCUS5189</name>
</gene>
<evidence type="ECO:0000256" key="1">
    <source>
        <dbReference type="ARBA" id="ARBA00006195"/>
    </source>
</evidence>
<evidence type="ECO:0000256" key="2">
    <source>
        <dbReference type="ARBA" id="ARBA00013172"/>
    </source>
</evidence>
<dbReference type="InterPro" id="IPR037143">
    <property type="entry name" value="4-PPantetheinyl_Trfase_dom_sf"/>
</dbReference>
<evidence type="ECO:0000259" key="9">
    <source>
        <dbReference type="Pfam" id="PF01648"/>
    </source>
</evidence>
<dbReference type="Proteomes" id="UP000267027">
    <property type="component" value="Unassembled WGS sequence"/>
</dbReference>
<dbReference type="SUPFAM" id="SSF56214">
    <property type="entry name" value="4'-phosphopantetheinyl transferase"/>
    <property type="match status" value="2"/>
</dbReference>
<comment type="catalytic activity">
    <reaction evidence="8">
        <text>apo-[ACP] + acetyl-CoA = acetyl-[ACP] + adenosine 3',5'-bisphosphate + H(+)</text>
        <dbReference type="Rhea" id="RHEA:46564"/>
        <dbReference type="Rhea" id="RHEA-COMP:9621"/>
        <dbReference type="Rhea" id="RHEA-COMP:9690"/>
        <dbReference type="ChEBI" id="CHEBI:15378"/>
        <dbReference type="ChEBI" id="CHEBI:29999"/>
        <dbReference type="ChEBI" id="CHEBI:57288"/>
        <dbReference type="ChEBI" id="CHEBI:58343"/>
        <dbReference type="ChEBI" id="CHEBI:78446"/>
    </reaction>
    <physiologicalReaction direction="left-to-right" evidence="8">
        <dbReference type="Rhea" id="RHEA:46565"/>
    </physiologicalReaction>
</comment>
<dbReference type="Gene3D" id="3.90.470.20">
    <property type="entry name" value="4'-phosphopantetheinyl transferase domain"/>
    <property type="match status" value="1"/>
</dbReference>
<organism evidence="13">
    <name type="scientific">Angiostrongylus costaricensis</name>
    <name type="common">Nematode worm</name>
    <dbReference type="NCBI Taxonomy" id="334426"/>
    <lineage>
        <taxon>Eukaryota</taxon>
        <taxon>Metazoa</taxon>
        <taxon>Ecdysozoa</taxon>
        <taxon>Nematoda</taxon>
        <taxon>Chromadorea</taxon>
        <taxon>Rhabditida</taxon>
        <taxon>Rhabditina</taxon>
        <taxon>Rhabditomorpha</taxon>
        <taxon>Strongyloidea</taxon>
        <taxon>Metastrongylidae</taxon>
        <taxon>Angiostrongylus</taxon>
    </lineage>
</organism>